<protein>
    <submittedName>
        <fullName evidence="2">Uncharacterized protein</fullName>
    </submittedName>
</protein>
<organism evidence="2 3">
    <name type="scientific">Trametes cubensis</name>
    <dbReference type="NCBI Taxonomy" id="1111947"/>
    <lineage>
        <taxon>Eukaryota</taxon>
        <taxon>Fungi</taxon>
        <taxon>Dikarya</taxon>
        <taxon>Basidiomycota</taxon>
        <taxon>Agaricomycotina</taxon>
        <taxon>Agaricomycetes</taxon>
        <taxon>Polyporales</taxon>
        <taxon>Polyporaceae</taxon>
        <taxon>Trametes</taxon>
    </lineage>
</organism>
<reference evidence="2" key="1">
    <citation type="submission" date="2022-11" db="EMBL/GenBank/DDBJ databases">
        <title>Genome Sequence of Cubamyces cubensis.</title>
        <authorList>
            <person name="Buettner E."/>
        </authorList>
    </citation>
    <scope>NUCLEOTIDE SEQUENCE</scope>
    <source>
        <strain evidence="2">MPL-01</strain>
    </source>
</reference>
<gene>
    <name evidence="2" type="ORF">ONZ51_g12759</name>
</gene>
<accession>A0AAD7TF74</accession>
<dbReference type="EMBL" id="JAPEVG010000862">
    <property type="protein sequence ID" value="KAJ8454903.1"/>
    <property type="molecule type" value="Genomic_DNA"/>
</dbReference>
<sequence length="195" mass="21767">MNTLPGIADAVAGLRLETEQLARDQLEAQVAELEFMHESEGFAPEDWAAAVEECVFRLRAFLSICHGSGGVEPILQRIETALRHESLAPELLVKFRDGAFLAQQDVARLQYRSARARLAKYRDELQSMNQVLYRAGPERFISLARTQDIIVATHRLSREVDCELAACETETGGEEGSRARQRLQGRLGEGDGRVE</sequence>
<dbReference type="Proteomes" id="UP001215151">
    <property type="component" value="Unassembled WGS sequence"/>
</dbReference>
<dbReference type="AlphaFoldDB" id="A0AAD7TF74"/>
<comment type="caution">
    <text evidence="2">The sequence shown here is derived from an EMBL/GenBank/DDBJ whole genome shotgun (WGS) entry which is preliminary data.</text>
</comment>
<keyword evidence="3" id="KW-1185">Reference proteome</keyword>
<proteinExistence type="predicted"/>
<name>A0AAD7TF74_9APHY</name>
<evidence type="ECO:0000256" key="1">
    <source>
        <dbReference type="SAM" id="MobiDB-lite"/>
    </source>
</evidence>
<feature type="region of interest" description="Disordered" evidence="1">
    <location>
        <begin position="171"/>
        <end position="195"/>
    </location>
</feature>
<evidence type="ECO:0000313" key="3">
    <source>
        <dbReference type="Proteomes" id="UP001215151"/>
    </source>
</evidence>
<evidence type="ECO:0000313" key="2">
    <source>
        <dbReference type="EMBL" id="KAJ8454903.1"/>
    </source>
</evidence>